<dbReference type="AlphaFoldDB" id="A0A0N4XX17"/>
<dbReference type="WBParaSite" id="NBR_0000748601-mRNA-1">
    <property type="protein sequence ID" value="NBR_0000748601-mRNA-1"/>
    <property type="gene ID" value="NBR_0000748601"/>
</dbReference>
<organism evidence="3">
    <name type="scientific">Nippostrongylus brasiliensis</name>
    <name type="common">Rat hookworm</name>
    <dbReference type="NCBI Taxonomy" id="27835"/>
    <lineage>
        <taxon>Eukaryota</taxon>
        <taxon>Metazoa</taxon>
        <taxon>Ecdysozoa</taxon>
        <taxon>Nematoda</taxon>
        <taxon>Chromadorea</taxon>
        <taxon>Rhabditida</taxon>
        <taxon>Rhabditina</taxon>
        <taxon>Rhabditomorpha</taxon>
        <taxon>Strongyloidea</taxon>
        <taxon>Heligmosomidae</taxon>
        <taxon>Nippostrongylus</taxon>
    </lineage>
</organism>
<evidence type="ECO:0000313" key="1">
    <source>
        <dbReference type="EMBL" id="VDL71076.1"/>
    </source>
</evidence>
<accession>A0A0N4XX17</accession>
<sequence length="72" mass="8565">MYDPVILVERLDIDLSKWRGLSMDKLMDPRLLEEKKIVVINYIAKPRENLSRKRRNSEVLEDVHKKKAMVSN</sequence>
<gene>
    <name evidence="1" type="ORF">NBR_LOCUS7487</name>
</gene>
<dbReference type="Proteomes" id="UP000271162">
    <property type="component" value="Unassembled WGS sequence"/>
</dbReference>
<protein>
    <submittedName>
        <fullName evidence="3">Ovule protein</fullName>
    </submittedName>
</protein>
<evidence type="ECO:0000313" key="2">
    <source>
        <dbReference type="Proteomes" id="UP000271162"/>
    </source>
</evidence>
<name>A0A0N4XX17_NIPBR</name>
<reference evidence="1 2" key="2">
    <citation type="submission" date="2018-11" db="EMBL/GenBank/DDBJ databases">
        <authorList>
            <consortium name="Pathogen Informatics"/>
        </authorList>
    </citation>
    <scope>NUCLEOTIDE SEQUENCE [LARGE SCALE GENOMIC DNA]</scope>
</reference>
<keyword evidence="2" id="KW-1185">Reference proteome</keyword>
<dbReference type="EMBL" id="UYSL01019893">
    <property type="protein sequence ID" value="VDL71076.1"/>
    <property type="molecule type" value="Genomic_DNA"/>
</dbReference>
<proteinExistence type="predicted"/>
<evidence type="ECO:0000313" key="3">
    <source>
        <dbReference type="WBParaSite" id="NBR_0000748601-mRNA-1"/>
    </source>
</evidence>
<reference evidence="3" key="1">
    <citation type="submission" date="2017-02" db="UniProtKB">
        <authorList>
            <consortium name="WormBaseParasite"/>
        </authorList>
    </citation>
    <scope>IDENTIFICATION</scope>
</reference>